<sequence length="145" mass="15685">MNLKMKTAVNNKTTSSVAKHPKVSEMVLLAIAILNERNGSSLQAIKKYISTSFNVEEKKISAYIKKYLLMAVASGTLIQTKGKGAAGSFRLGGCMKYKMSELLAELPNKTKTAASPCDTHRDTKSEKGSKKIKKAKTALSSTRAV</sequence>
<dbReference type="SUPFAM" id="SSF46785">
    <property type="entry name" value="Winged helix' DNA-binding domain"/>
    <property type="match status" value="1"/>
</dbReference>
<dbReference type="FunFam" id="1.10.10.10:FF:000140">
    <property type="entry name" value="Histone H1.0"/>
    <property type="match status" value="1"/>
</dbReference>
<comment type="subcellular location">
    <subcellularLocation>
        <location evidence="3">Chromosome</location>
    </subcellularLocation>
    <subcellularLocation>
        <location evidence="2 7">Nucleus</location>
    </subcellularLocation>
</comment>
<dbReference type="InterPro" id="IPR036388">
    <property type="entry name" value="WH-like_DNA-bd_sf"/>
</dbReference>
<keyword evidence="5 7" id="KW-0238">DNA-binding</keyword>
<dbReference type="GO" id="GO:0005634">
    <property type="term" value="C:nucleus"/>
    <property type="evidence" value="ECO:0007669"/>
    <property type="project" value="UniProtKB-SubCell"/>
</dbReference>
<dbReference type="GO" id="GO:0003690">
    <property type="term" value="F:double-stranded DNA binding"/>
    <property type="evidence" value="ECO:0007669"/>
    <property type="project" value="TreeGrafter"/>
</dbReference>
<comment type="similarity">
    <text evidence="7">Belongs to the histone H1/H5 family.</text>
</comment>
<organism evidence="10 11">
    <name type="scientific">Stegodyphus mimosarum</name>
    <name type="common">African social velvet spider</name>
    <dbReference type="NCBI Taxonomy" id="407821"/>
    <lineage>
        <taxon>Eukaryota</taxon>
        <taxon>Metazoa</taxon>
        <taxon>Ecdysozoa</taxon>
        <taxon>Arthropoda</taxon>
        <taxon>Chelicerata</taxon>
        <taxon>Arachnida</taxon>
        <taxon>Araneae</taxon>
        <taxon>Araneomorphae</taxon>
        <taxon>Entelegynae</taxon>
        <taxon>Eresoidea</taxon>
        <taxon>Eresidae</taxon>
        <taxon>Stegodyphus</taxon>
    </lineage>
</organism>
<accession>A0A087TXY3</accession>
<reference evidence="10 11" key="1">
    <citation type="submission" date="2013-11" db="EMBL/GenBank/DDBJ databases">
        <title>Genome sequencing of Stegodyphus mimosarum.</title>
        <authorList>
            <person name="Bechsgaard J."/>
        </authorList>
    </citation>
    <scope>NUCLEOTIDE SEQUENCE [LARGE SCALE GENOMIC DNA]</scope>
</reference>
<dbReference type="GO" id="GO:0031492">
    <property type="term" value="F:nucleosomal DNA binding"/>
    <property type="evidence" value="ECO:0007669"/>
    <property type="project" value="TreeGrafter"/>
</dbReference>
<dbReference type="Pfam" id="PF00538">
    <property type="entry name" value="Linker_histone"/>
    <property type="match status" value="1"/>
</dbReference>
<dbReference type="InterPro" id="IPR036390">
    <property type="entry name" value="WH_DNA-bd_sf"/>
</dbReference>
<keyword evidence="6 7" id="KW-0539">Nucleus</keyword>
<gene>
    <name evidence="10" type="ORF">X975_19646</name>
</gene>
<dbReference type="PRINTS" id="PR00624">
    <property type="entry name" value="HISTONEH5"/>
</dbReference>
<dbReference type="InterPro" id="IPR005818">
    <property type="entry name" value="Histone_H1/H5_H15"/>
</dbReference>
<keyword evidence="4 7" id="KW-0158">Chromosome</keyword>
<feature type="compositionally biased region" description="Basic and acidic residues" evidence="8">
    <location>
        <begin position="118"/>
        <end position="129"/>
    </location>
</feature>
<comment type="function">
    <text evidence="1">Histones H1 are necessary for the condensation of nucleosome chains into higher-order structures.</text>
</comment>
<dbReference type="InterPro" id="IPR005819">
    <property type="entry name" value="H1/H5"/>
</dbReference>
<feature type="domain" description="H15" evidence="9">
    <location>
        <begin position="19"/>
        <end position="93"/>
    </location>
</feature>
<evidence type="ECO:0000259" key="9">
    <source>
        <dbReference type="PROSITE" id="PS51504"/>
    </source>
</evidence>
<dbReference type="GO" id="GO:0045910">
    <property type="term" value="P:negative regulation of DNA recombination"/>
    <property type="evidence" value="ECO:0007669"/>
    <property type="project" value="TreeGrafter"/>
</dbReference>
<evidence type="ECO:0000256" key="5">
    <source>
        <dbReference type="ARBA" id="ARBA00023125"/>
    </source>
</evidence>
<dbReference type="PANTHER" id="PTHR11467:SF20">
    <property type="entry name" value="H15 DOMAIN-CONTAINING PROTEIN-RELATED"/>
    <property type="match status" value="1"/>
</dbReference>
<evidence type="ECO:0000313" key="11">
    <source>
        <dbReference type="Proteomes" id="UP000054359"/>
    </source>
</evidence>
<protein>
    <submittedName>
        <fullName evidence="10">Histone H1-III</fullName>
    </submittedName>
</protein>
<dbReference type="GO" id="GO:0030527">
    <property type="term" value="F:structural constituent of chromatin"/>
    <property type="evidence" value="ECO:0007669"/>
    <property type="project" value="InterPro"/>
</dbReference>
<dbReference type="OMA" id="SNCGEEQ"/>
<feature type="non-terminal residue" evidence="10">
    <location>
        <position position="145"/>
    </location>
</feature>
<evidence type="ECO:0000256" key="3">
    <source>
        <dbReference type="ARBA" id="ARBA00004286"/>
    </source>
</evidence>
<feature type="region of interest" description="Disordered" evidence="8">
    <location>
        <begin position="111"/>
        <end position="145"/>
    </location>
</feature>
<dbReference type="Proteomes" id="UP000054359">
    <property type="component" value="Unassembled WGS sequence"/>
</dbReference>
<evidence type="ECO:0000313" key="10">
    <source>
        <dbReference type="EMBL" id="KFM69972.1"/>
    </source>
</evidence>
<dbReference type="PANTHER" id="PTHR11467">
    <property type="entry name" value="HISTONE H1"/>
    <property type="match status" value="1"/>
</dbReference>
<evidence type="ECO:0000256" key="4">
    <source>
        <dbReference type="ARBA" id="ARBA00022454"/>
    </source>
</evidence>
<evidence type="ECO:0000256" key="7">
    <source>
        <dbReference type="RuleBase" id="RU003894"/>
    </source>
</evidence>
<evidence type="ECO:0000256" key="1">
    <source>
        <dbReference type="ARBA" id="ARBA00002809"/>
    </source>
</evidence>
<proteinExistence type="inferred from homology"/>
<dbReference type="Gene3D" id="1.10.10.10">
    <property type="entry name" value="Winged helix-like DNA-binding domain superfamily/Winged helix DNA-binding domain"/>
    <property type="match status" value="1"/>
</dbReference>
<dbReference type="EMBL" id="KK117261">
    <property type="protein sequence ID" value="KFM69972.1"/>
    <property type="molecule type" value="Genomic_DNA"/>
</dbReference>
<evidence type="ECO:0000256" key="2">
    <source>
        <dbReference type="ARBA" id="ARBA00004123"/>
    </source>
</evidence>
<dbReference type="STRING" id="407821.A0A087TXY3"/>
<dbReference type="GO" id="GO:0000786">
    <property type="term" value="C:nucleosome"/>
    <property type="evidence" value="ECO:0007669"/>
    <property type="project" value="InterPro"/>
</dbReference>
<keyword evidence="11" id="KW-1185">Reference proteome</keyword>
<dbReference type="PROSITE" id="PS51504">
    <property type="entry name" value="H15"/>
    <property type="match status" value="1"/>
</dbReference>
<dbReference type="CDD" id="cd00073">
    <property type="entry name" value="H15"/>
    <property type="match status" value="1"/>
</dbReference>
<dbReference type="GO" id="GO:0030261">
    <property type="term" value="P:chromosome condensation"/>
    <property type="evidence" value="ECO:0007669"/>
    <property type="project" value="TreeGrafter"/>
</dbReference>
<name>A0A087TXY3_STEMI</name>
<dbReference type="GO" id="GO:0006334">
    <property type="term" value="P:nucleosome assembly"/>
    <property type="evidence" value="ECO:0007669"/>
    <property type="project" value="InterPro"/>
</dbReference>
<evidence type="ECO:0000256" key="6">
    <source>
        <dbReference type="ARBA" id="ARBA00023242"/>
    </source>
</evidence>
<dbReference type="SMART" id="SM00526">
    <property type="entry name" value="H15"/>
    <property type="match status" value="1"/>
</dbReference>
<evidence type="ECO:0000256" key="8">
    <source>
        <dbReference type="SAM" id="MobiDB-lite"/>
    </source>
</evidence>
<dbReference type="OrthoDB" id="10070354at2759"/>
<dbReference type="AlphaFoldDB" id="A0A087TXY3"/>